<comment type="caution">
    <text evidence="1">The sequence shown here is derived from an EMBL/GenBank/DDBJ whole genome shotgun (WGS) entry which is preliminary data.</text>
</comment>
<dbReference type="Pfam" id="PF05534">
    <property type="entry name" value="HicB"/>
    <property type="match status" value="1"/>
</dbReference>
<evidence type="ECO:0000313" key="1">
    <source>
        <dbReference type="EMBL" id="KKK91015.1"/>
    </source>
</evidence>
<protein>
    <recommendedName>
        <fullName evidence="2">Toxin-antitoxin system HicB family antitoxin</fullName>
    </recommendedName>
</protein>
<dbReference type="Gene3D" id="1.10.1220.10">
    <property type="entry name" value="Met repressor-like"/>
    <property type="match status" value="1"/>
</dbReference>
<dbReference type="AlphaFoldDB" id="A0A0F8ZYT7"/>
<name>A0A0F8ZYT7_9ZZZZ</name>
<reference evidence="1" key="1">
    <citation type="journal article" date="2015" name="Nature">
        <title>Complex archaea that bridge the gap between prokaryotes and eukaryotes.</title>
        <authorList>
            <person name="Spang A."/>
            <person name="Saw J.H."/>
            <person name="Jorgensen S.L."/>
            <person name="Zaremba-Niedzwiedzka K."/>
            <person name="Martijn J."/>
            <person name="Lind A.E."/>
            <person name="van Eijk R."/>
            <person name="Schleper C."/>
            <person name="Guy L."/>
            <person name="Ettema T.J."/>
        </authorList>
    </citation>
    <scope>NUCLEOTIDE SEQUENCE</scope>
</reference>
<accession>A0A0F8ZYT7</accession>
<gene>
    <name evidence="1" type="ORF">LCGC14_2717190</name>
</gene>
<dbReference type="EMBL" id="LAZR01048840">
    <property type="protein sequence ID" value="KKK91015.1"/>
    <property type="molecule type" value="Genomic_DNA"/>
</dbReference>
<dbReference type="InterPro" id="IPR008651">
    <property type="entry name" value="Uncharacterised_HicB"/>
</dbReference>
<sequence length="75" mass="8300">MKTTFNLRLPGELCGKIEKEAQKNRLSINQYILYTLTKTIAYNEALEILNAKLADVSDMAGGTTLAPKVGICPWL</sequence>
<dbReference type="InterPro" id="IPR013321">
    <property type="entry name" value="Arc_rbn_hlx_hlx"/>
</dbReference>
<dbReference type="InterPro" id="IPR010985">
    <property type="entry name" value="Ribbon_hlx_hlx"/>
</dbReference>
<organism evidence="1">
    <name type="scientific">marine sediment metagenome</name>
    <dbReference type="NCBI Taxonomy" id="412755"/>
    <lineage>
        <taxon>unclassified sequences</taxon>
        <taxon>metagenomes</taxon>
        <taxon>ecological metagenomes</taxon>
    </lineage>
</organism>
<evidence type="ECO:0008006" key="2">
    <source>
        <dbReference type="Google" id="ProtNLM"/>
    </source>
</evidence>
<dbReference type="GO" id="GO:0006355">
    <property type="term" value="P:regulation of DNA-templated transcription"/>
    <property type="evidence" value="ECO:0007669"/>
    <property type="project" value="InterPro"/>
</dbReference>
<proteinExistence type="predicted"/>
<dbReference type="SUPFAM" id="SSF47598">
    <property type="entry name" value="Ribbon-helix-helix"/>
    <property type="match status" value="1"/>
</dbReference>